<feature type="region of interest" description="Disordered" evidence="8">
    <location>
        <begin position="20"/>
        <end position="187"/>
    </location>
</feature>
<dbReference type="PANTHER" id="PTHR14360">
    <property type="entry name" value="PROTEIN FMP32, MITOCHONDRIAL"/>
    <property type="match status" value="1"/>
</dbReference>
<evidence type="ECO:0008006" key="11">
    <source>
        <dbReference type="Google" id="ProtNLM"/>
    </source>
</evidence>
<dbReference type="GeneID" id="19898103"/>
<dbReference type="AlphaFoldDB" id="R7YI50"/>
<dbReference type="Pfam" id="PF07798">
    <property type="entry name" value="CCDC90-like"/>
    <property type="match status" value="1"/>
</dbReference>
<keyword evidence="10" id="KW-1185">Reference proteome</keyword>
<evidence type="ECO:0000256" key="7">
    <source>
        <dbReference type="ARBA" id="ARBA00023136"/>
    </source>
</evidence>
<dbReference type="Proteomes" id="UP000016924">
    <property type="component" value="Unassembled WGS sequence"/>
</dbReference>
<dbReference type="STRING" id="1168221.R7YI50"/>
<dbReference type="InterPro" id="IPR024461">
    <property type="entry name" value="CCDC90-like"/>
</dbReference>
<dbReference type="eggNOG" id="ENOG502S831">
    <property type="taxonomic scope" value="Eukaryota"/>
</dbReference>
<reference evidence="10" key="1">
    <citation type="submission" date="2012-06" db="EMBL/GenBank/DDBJ databases">
        <title>The genome sequence of Coniosporium apollinis CBS 100218.</title>
        <authorList>
            <consortium name="The Broad Institute Genome Sequencing Platform"/>
            <person name="Cuomo C."/>
            <person name="Gorbushina A."/>
            <person name="Noack S."/>
            <person name="Walker B."/>
            <person name="Young S.K."/>
            <person name="Zeng Q."/>
            <person name="Gargeya S."/>
            <person name="Fitzgerald M."/>
            <person name="Haas B."/>
            <person name="Abouelleil A."/>
            <person name="Alvarado L."/>
            <person name="Arachchi H.M."/>
            <person name="Berlin A.M."/>
            <person name="Chapman S.B."/>
            <person name="Goldberg J."/>
            <person name="Griggs A."/>
            <person name="Gujja S."/>
            <person name="Hansen M."/>
            <person name="Howarth C."/>
            <person name="Imamovic A."/>
            <person name="Larimer J."/>
            <person name="McCowan C."/>
            <person name="Montmayeur A."/>
            <person name="Murphy C."/>
            <person name="Neiman D."/>
            <person name="Pearson M."/>
            <person name="Priest M."/>
            <person name="Roberts A."/>
            <person name="Saif S."/>
            <person name="Shea T."/>
            <person name="Sisk P."/>
            <person name="Sykes S."/>
            <person name="Wortman J."/>
            <person name="Nusbaum C."/>
            <person name="Birren B."/>
        </authorList>
    </citation>
    <scope>NUCLEOTIDE SEQUENCE [LARGE SCALE GENOMIC DNA]</scope>
    <source>
        <strain evidence="10">CBS 100218</strain>
    </source>
</reference>
<dbReference type="OrthoDB" id="5424147at2759"/>
<keyword evidence="3" id="KW-0812">Transmembrane</keyword>
<feature type="compositionally biased region" description="Pro residues" evidence="8">
    <location>
        <begin position="62"/>
        <end position="75"/>
    </location>
</feature>
<evidence type="ECO:0000313" key="10">
    <source>
        <dbReference type="Proteomes" id="UP000016924"/>
    </source>
</evidence>
<keyword evidence="5" id="KW-0175">Coiled coil</keyword>
<dbReference type="GO" id="GO:0005739">
    <property type="term" value="C:mitochondrion"/>
    <property type="evidence" value="ECO:0007669"/>
    <property type="project" value="UniProtKB-SubCell"/>
</dbReference>
<keyword evidence="4" id="KW-1133">Transmembrane helix</keyword>
<accession>R7YI50</accession>
<gene>
    <name evidence="9" type="ORF">W97_00792</name>
</gene>
<evidence type="ECO:0000256" key="1">
    <source>
        <dbReference type="ARBA" id="ARBA00004173"/>
    </source>
</evidence>
<dbReference type="GO" id="GO:0016020">
    <property type="term" value="C:membrane"/>
    <property type="evidence" value="ECO:0007669"/>
    <property type="project" value="UniProtKB-SubCell"/>
</dbReference>
<dbReference type="RefSeq" id="XP_007776894.1">
    <property type="nucleotide sequence ID" value="XM_007778704.1"/>
</dbReference>
<name>R7YI50_CONA1</name>
<dbReference type="HOGENOM" id="CLU_030970_1_0_1"/>
<evidence type="ECO:0000256" key="6">
    <source>
        <dbReference type="ARBA" id="ARBA00023128"/>
    </source>
</evidence>
<keyword evidence="6" id="KW-0496">Mitochondrion</keyword>
<protein>
    <recommendedName>
        <fullName evidence="11">DUF1640 domain-containing protein</fullName>
    </recommendedName>
</protein>
<feature type="compositionally biased region" description="Basic and acidic residues" evidence="8">
    <location>
        <begin position="379"/>
        <end position="390"/>
    </location>
</feature>
<dbReference type="PANTHER" id="PTHR14360:SF12">
    <property type="entry name" value="MOZ PROTEIN REPRESENTS A CHROMATIN-ASSOCIATED ACETYLTRANSFERASE"/>
    <property type="match status" value="1"/>
</dbReference>
<dbReference type="OMA" id="TSAFMII"/>
<proteinExistence type="predicted"/>
<feature type="compositionally biased region" description="Pro residues" evidence="8">
    <location>
        <begin position="96"/>
        <end position="122"/>
    </location>
</feature>
<comment type="subcellular location">
    <subcellularLocation>
        <location evidence="2">Membrane</location>
    </subcellularLocation>
    <subcellularLocation>
        <location evidence="1">Mitochondrion</location>
    </subcellularLocation>
</comment>
<evidence type="ECO:0000256" key="8">
    <source>
        <dbReference type="SAM" id="MobiDB-lite"/>
    </source>
</evidence>
<feature type="region of interest" description="Disordered" evidence="8">
    <location>
        <begin position="379"/>
        <end position="400"/>
    </location>
</feature>
<evidence type="ECO:0000256" key="3">
    <source>
        <dbReference type="ARBA" id="ARBA00022692"/>
    </source>
</evidence>
<organism evidence="9 10">
    <name type="scientific">Coniosporium apollinis (strain CBS 100218)</name>
    <name type="common">Rock-inhabiting black yeast</name>
    <dbReference type="NCBI Taxonomy" id="1168221"/>
    <lineage>
        <taxon>Eukaryota</taxon>
        <taxon>Fungi</taxon>
        <taxon>Dikarya</taxon>
        <taxon>Ascomycota</taxon>
        <taxon>Pezizomycotina</taxon>
        <taxon>Dothideomycetes</taxon>
        <taxon>Dothideomycetes incertae sedis</taxon>
        <taxon>Coniosporium</taxon>
    </lineage>
</organism>
<dbReference type="EMBL" id="JH767556">
    <property type="protein sequence ID" value="EON61577.1"/>
    <property type="molecule type" value="Genomic_DNA"/>
</dbReference>
<evidence type="ECO:0000256" key="4">
    <source>
        <dbReference type="ARBA" id="ARBA00022989"/>
    </source>
</evidence>
<evidence type="ECO:0000256" key="5">
    <source>
        <dbReference type="ARBA" id="ARBA00023054"/>
    </source>
</evidence>
<sequence>MSAPRLTFLYPLFYRSIRSSESAAVRSVPERKPRAPQQACFHTSPRRRQELQPQQRYGTANEPPPHLGASKPPPLREATSSKPPPPPDSKPNQPQALPPKSEPSKTAPPPADKTPQSEPPDPSSSTESVSPAQKAFLDAKNAKESSPSQPKPDLPQTAGPNPLETVLTMPSPSEREEHRPPHLQTPPYVHHFDTFGLVQELERSRFSRKASVTLMKAVRGILAENMELAQESLVSKSNVENETYLFRAACSELRTETQTKRRAAMEKMRTERTQLQHEVDMLNQRFGQEMANMKEELKGMFDDRKMTVRMEQRDVDSKIQQLNYKITVTLNSDARSEVEGLRWVLTRRAATAIVLSALMILSTLKYQSYMTQLQENERKKMAEKDVKPARGESGGGSGLLRPIAAGEETIGEEFLASQGGGQGYVSLG</sequence>
<evidence type="ECO:0000313" key="9">
    <source>
        <dbReference type="EMBL" id="EON61577.1"/>
    </source>
</evidence>
<dbReference type="Gene3D" id="1.20.5.340">
    <property type="match status" value="1"/>
</dbReference>
<evidence type="ECO:0000256" key="2">
    <source>
        <dbReference type="ARBA" id="ARBA00004370"/>
    </source>
</evidence>
<keyword evidence="7" id="KW-0472">Membrane</keyword>